<evidence type="ECO:0000313" key="2">
    <source>
        <dbReference type="EMBL" id="CAB9523106.1"/>
    </source>
</evidence>
<dbReference type="Proteomes" id="UP001153069">
    <property type="component" value="Unassembled WGS sequence"/>
</dbReference>
<accession>A0A9N8HRB6</accession>
<evidence type="ECO:0000313" key="3">
    <source>
        <dbReference type="Proteomes" id="UP001153069"/>
    </source>
</evidence>
<feature type="region of interest" description="Disordered" evidence="1">
    <location>
        <begin position="37"/>
        <end position="58"/>
    </location>
</feature>
<comment type="caution">
    <text evidence="2">The sequence shown here is derived from an EMBL/GenBank/DDBJ whole genome shotgun (WGS) entry which is preliminary data.</text>
</comment>
<evidence type="ECO:0000256" key="1">
    <source>
        <dbReference type="SAM" id="MobiDB-lite"/>
    </source>
</evidence>
<gene>
    <name evidence="2" type="ORF">SEMRO_1378_G267580.1</name>
</gene>
<sequence>MSRSPEEMLALYEKQCRVKARKQKEVEEFTTWMAHHLKRSKEMKQNPPPKVTPKTITGPIHPAHEVFLQWQRKKSDEDWVLSQMKLVVSDEERTDEELQEDVQELLRFDGDTVSPEFIEKCKRHAEKHALEEFGRKLSL</sequence>
<dbReference type="EMBL" id="CAICTM010001376">
    <property type="protein sequence ID" value="CAB9523106.1"/>
    <property type="molecule type" value="Genomic_DNA"/>
</dbReference>
<reference evidence="2" key="1">
    <citation type="submission" date="2020-06" db="EMBL/GenBank/DDBJ databases">
        <authorList>
            <consortium name="Plant Systems Biology data submission"/>
        </authorList>
    </citation>
    <scope>NUCLEOTIDE SEQUENCE</scope>
    <source>
        <strain evidence="2">D6</strain>
    </source>
</reference>
<name>A0A9N8HRB6_9STRA</name>
<keyword evidence="3" id="KW-1185">Reference proteome</keyword>
<proteinExistence type="predicted"/>
<dbReference type="AlphaFoldDB" id="A0A9N8HRB6"/>
<organism evidence="2 3">
    <name type="scientific">Seminavis robusta</name>
    <dbReference type="NCBI Taxonomy" id="568900"/>
    <lineage>
        <taxon>Eukaryota</taxon>
        <taxon>Sar</taxon>
        <taxon>Stramenopiles</taxon>
        <taxon>Ochrophyta</taxon>
        <taxon>Bacillariophyta</taxon>
        <taxon>Bacillariophyceae</taxon>
        <taxon>Bacillariophycidae</taxon>
        <taxon>Naviculales</taxon>
        <taxon>Naviculaceae</taxon>
        <taxon>Seminavis</taxon>
    </lineage>
</organism>
<protein>
    <submittedName>
        <fullName evidence="2">Uncharacterized protein</fullName>
    </submittedName>
</protein>